<name>A0A199UCL2_MANES</name>
<gene>
    <name evidence="1" type="ORF">MANES_S007400</name>
</gene>
<reference evidence="1" key="1">
    <citation type="submission" date="2016-02" db="EMBL/GenBank/DDBJ databases">
        <title>WGS assembly of Manihot esculenta.</title>
        <authorList>
            <person name="Bredeson J.V."/>
            <person name="Prochnik S.E."/>
            <person name="Lyons J.B."/>
            <person name="Schmutz J."/>
            <person name="Grimwood J."/>
            <person name="Vrebalov J."/>
            <person name="Bart R.S."/>
            <person name="Amuge T."/>
            <person name="Ferguson M.E."/>
            <person name="Green R."/>
            <person name="Putnam N."/>
            <person name="Stites J."/>
            <person name="Rounsley S."/>
            <person name="Rokhsar D.S."/>
        </authorList>
    </citation>
    <scope>NUCLEOTIDE SEQUENCE [LARGE SCALE GENOMIC DNA]</scope>
    <source>
        <tissue evidence="1">Leaf</tissue>
    </source>
</reference>
<dbReference type="EMBL" id="KV450437">
    <property type="protein sequence ID" value="OAY22399.1"/>
    <property type="molecule type" value="Genomic_DNA"/>
</dbReference>
<sequence length="36" mass="4078">MPKNLYLFLFLCSMTFQNAIISLVGTCKDMTTTSPF</sequence>
<organism evidence="1">
    <name type="scientific">Manihot esculenta</name>
    <name type="common">Cassava</name>
    <name type="synonym">Jatropha manihot</name>
    <dbReference type="NCBI Taxonomy" id="3983"/>
    <lineage>
        <taxon>Eukaryota</taxon>
        <taxon>Viridiplantae</taxon>
        <taxon>Streptophyta</taxon>
        <taxon>Embryophyta</taxon>
        <taxon>Tracheophyta</taxon>
        <taxon>Spermatophyta</taxon>
        <taxon>Magnoliopsida</taxon>
        <taxon>eudicotyledons</taxon>
        <taxon>Gunneridae</taxon>
        <taxon>Pentapetalae</taxon>
        <taxon>rosids</taxon>
        <taxon>fabids</taxon>
        <taxon>Malpighiales</taxon>
        <taxon>Euphorbiaceae</taxon>
        <taxon>Crotonoideae</taxon>
        <taxon>Manihoteae</taxon>
        <taxon>Manihot</taxon>
    </lineage>
</organism>
<protein>
    <submittedName>
        <fullName evidence="1">Uncharacterized protein</fullName>
    </submittedName>
</protein>
<evidence type="ECO:0000313" key="1">
    <source>
        <dbReference type="EMBL" id="OAY22399.1"/>
    </source>
</evidence>
<accession>A0A199UCL2</accession>
<dbReference type="AlphaFoldDB" id="A0A199UCL2"/>
<proteinExistence type="predicted"/>